<gene>
    <name evidence="1" type="ORF">UREG_02699</name>
</gene>
<dbReference type="GeneID" id="8437484"/>
<dbReference type="EMBL" id="CH476615">
    <property type="protein sequence ID" value="EEP77850.1"/>
    <property type="molecule type" value="Genomic_DNA"/>
</dbReference>
<evidence type="ECO:0000313" key="1">
    <source>
        <dbReference type="EMBL" id="EEP77850.1"/>
    </source>
</evidence>
<evidence type="ECO:0008006" key="3">
    <source>
        <dbReference type="Google" id="ProtNLM"/>
    </source>
</evidence>
<protein>
    <recommendedName>
        <fullName evidence="3">F-box domain-containing protein</fullName>
    </recommendedName>
</protein>
<dbReference type="KEGG" id="ure:UREG_02699"/>
<organism evidence="1 2">
    <name type="scientific">Uncinocarpus reesii (strain UAMH 1704)</name>
    <dbReference type="NCBI Taxonomy" id="336963"/>
    <lineage>
        <taxon>Eukaryota</taxon>
        <taxon>Fungi</taxon>
        <taxon>Dikarya</taxon>
        <taxon>Ascomycota</taxon>
        <taxon>Pezizomycotina</taxon>
        <taxon>Eurotiomycetes</taxon>
        <taxon>Eurotiomycetidae</taxon>
        <taxon>Onygenales</taxon>
        <taxon>Onygenaceae</taxon>
        <taxon>Uncinocarpus</taxon>
    </lineage>
</organism>
<dbReference type="STRING" id="336963.C4JHC6"/>
<dbReference type="AlphaFoldDB" id="C4JHC6"/>
<dbReference type="HOGENOM" id="CLU_045152_0_0_1"/>
<evidence type="ECO:0000313" key="2">
    <source>
        <dbReference type="Proteomes" id="UP000002058"/>
    </source>
</evidence>
<dbReference type="InParanoid" id="C4JHC6"/>
<proteinExistence type="predicted"/>
<accession>C4JHC6</accession>
<dbReference type="Proteomes" id="UP000002058">
    <property type="component" value="Unassembled WGS sequence"/>
</dbReference>
<dbReference type="VEuPathDB" id="FungiDB:UREG_02699"/>
<keyword evidence="2" id="KW-1185">Reference proteome</keyword>
<dbReference type="OMA" id="RWYAIAK"/>
<sequence>MPLLQLPPEILIQIFDDVGSAYFRSDPSRLTVCKQWSIYARSACFRDLHLTQKTLRRLLSTPCEETWLPFIKDSVIALDLELKGFEDWGLTSDKPEATWNSAQGHAIRDAWTSGVLNDDISHLVRITKQSRKLRHLRIHATSEAHPEFYLQDRRDYLFTSTIRGFLSLSNLASLQLDLCGTRPMPSRTGERFHICTDIAALLPTLQRLRLRMREICPNALKLEQPSTDLRLDEVLVNLSLSHDSPRITSATHAARCGSSPGVGFLQLKADMQQQAKELVAQMASPKRVRVLTHARLNIELEAFDVLTGKNLALGECADWDAAGEVIEDSRVR</sequence>
<dbReference type="RefSeq" id="XP_002543183.1">
    <property type="nucleotide sequence ID" value="XM_002543137.1"/>
</dbReference>
<name>C4JHC6_UNCRE</name>
<dbReference type="eggNOG" id="ENOG502SQ71">
    <property type="taxonomic scope" value="Eukaryota"/>
</dbReference>
<dbReference type="OrthoDB" id="3637487at2759"/>
<reference evidence="2" key="1">
    <citation type="journal article" date="2009" name="Genome Res.">
        <title>Comparative genomic analyses of the human fungal pathogens Coccidioides and their relatives.</title>
        <authorList>
            <person name="Sharpton T.J."/>
            <person name="Stajich J.E."/>
            <person name="Rounsley S.D."/>
            <person name="Gardner M.J."/>
            <person name="Wortman J.R."/>
            <person name="Jordar V.S."/>
            <person name="Maiti R."/>
            <person name="Kodira C.D."/>
            <person name="Neafsey D.E."/>
            <person name="Zeng Q."/>
            <person name="Hung C.-Y."/>
            <person name="McMahan C."/>
            <person name="Muszewska A."/>
            <person name="Grynberg M."/>
            <person name="Mandel M.A."/>
            <person name="Kellner E.M."/>
            <person name="Barker B.M."/>
            <person name="Galgiani J.N."/>
            <person name="Orbach M.J."/>
            <person name="Kirkland T.N."/>
            <person name="Cole G.T."/>
            <person name="Henn M.R."/>
            <person name="Birren B.W."/>
            <person name="Taylor J.W."/>
        </authorList>
    </citation>
    <scope>NUCLEOTIDE SEQUENCE [LARGE SCALE GENOMIC DNA]</scope>
    <source>
        <strain evidence="2">UAMH 1704</strain>
    </source>
</reference>